<comment type="caution">
    <text evidence="2">The sequence shown here is derived from an EMBL/GenBank/DDBJ whole genome shotgun (WGS) entry which is preliminary data.</text>
</comment>
<dbReference type="OrthoDB" id="1876167at2759"/>
<dbReference type="EMBL" id="PGGS01000182">
    <property type="protein sequence ID" value="PNH07408.1"/>
    <property type="molecule type" value="Genomic_DNA"/>
</dbReference>
<dbReference type="PANTHER" id="PTHR34681">
    <property type="entry name" value="UVEAL AUTOANTIGEN WITH COILED-COIL/ANKYRIN"/>
    <property type="match status" value="1"/>
</dbReference>
<accession>A0A2J8A4H2</accession>
<evidence type="ECO:0000313" key="2">
    <source>
        <dbReference type="EMBL" id="PNH07408.1"/>
    </source>
</evidence>
<evidence type="ECO:0000313" key="3">
    <source>
        <dbReference type="Proteomes" id="UP000236333"/>
    </source>
</evidence>
<dbReference type="Proteomes" id="UP000236333">
    <property type="component" value="Unassembled WGS sequence"/>
</dbReference>
<evidence type="ECO:0000256" key="1">
    <source>
        <dbReference type="SAM" id="Coils"/>
    </source>
</evidence>
<dbReference type="PANTHER" id="PTHR34681:SF2">
    <property type="entry name" value="UVEAL AUTOANTIGEN WITH COILED-COIL_ANKYRIN"/>
    <property type="match status" value="1"/>
</dbReference>
<organism evidence="2 3">
    <name type="scientific">Tetrabaena socialis</name>
    <dbReference type="NCBI Taxonomy" id="47790"/>
    <lineage>
        <taxon>Eukaryota</taxon>
        <taxon>Viridiplantae</taxon>
        <taxon>Chlorophyta</taxon>
        <taxon>core chlorophytes</taxon>
        <taxon>Chlorophyceae</taxon>
        <taxon>CS clade</taxon>
        <taxon>Chlamydomonadales</taxon>
        <taxon>Tetrabaenaceae</taxon>
        <taxon>Tetrabaena</taxon>
    </lineage>
</organism>
<keyword evidence="3" id="KW-1185">Reference proteome</keyword>
<feature type="coiled-coil region" evidence="1">
    <location>
        <begin position="13"/>
        <end position="112"/>
    </location>
</feature>
<sequence length="114" mass="12906">MAQPASDIREPEINLESKQLSELNEQKDALLSKVGTLKKELQDWRTKLDTQVKTYRLEVGDLRKTLNTEVEGLRAEFLELKTALKQQLELTAGLASQEVNDAEARLAQLSAQQR</sequence>
<name>A0A2J8A4H2_9CHLO</name>
<gene>
    <name evidence="2" type="ORF">TSOC_006137</name>
</gene>
<proteinExistence type="predicted"/>
<protein>
    <submittedName>
        <fullName evidence="2">Uncharacterized protein</fullName>
    </submittedName>
</protein>
<reference evidence="2 3" key="1">
    <citation type="journal article" date="2017" name="Mol. Biol. Evol.">
        <title>The 4-celled Tetrabaena socialis nuclear genome reveals the essential components for genetic control of cell number at the origin of multicellularity in the volvocine lineage.</title>
        <authorList>
            <person name="Featherston J."/>
            <person name="Arakaki Y."/>
            <person name="Hanschen E.R."/>
            <person name="Ferris P.J."/>
            <person name="Michod R.E."/>
            <person name="Olson B.J.S.C."/>
            <person name="Nozaki H."/>
            <person name="Durand P.M."/>
        </authorList>
    </citation>
    <scope>NUCLEOTIDE SEQUENCE [LARGE SCALE GENOMIC DNA]</scope>
    <source>
        <strain evidence="2 3">NIES-571</strain>
    </source>
</reference>
<keyword evidence="1" id="KW-0175">Coiled coil</keyword>
<dbReference type="AlphaFoldDB" id="A0A2J8A4H2"/>